<organism evidence="2 3">
    <name type="scientific">Marinomonas polaris DSM 16579</name>
    <dbReference type="NCBI Taxonomy" id="1122206"/>
    <lineage>
        <taxon>Bacteria</taxon>
        <taxon>Pseudomonadati</taxon>
        <taxon>Pseudomonadota</taxon>
        <taxon>Gammaproteobacteria</taxon>
        <taxon>Oceanospirillales</taxon>
        <taxon>Oceanospirillaceae</taxon>
        <taxon>Marinomonas</taxon>
    </lineage>
</organism>
<dbReference type="AlphaFoldDB" id="A0A1M4XFK6"/>
<protein>
    <submittedName>
        <fullName evidence="2">KAP family P-loop domain-containing protein</fullName>
    </submittedName>
</protein>
<keyword evidence="3" id="KW-1185">Reference proteome</keyword>
<gene>
    <name evidence="2" type="ORF">SAMN02745753_01061</name>
</gene>
<evidence type="ECO:0000259" key="1">
    <source>
        <dbReference type="Pfam" id="PF07693"/>
    </source>
</evidence>
<evidence type="ECO:0000313" key="2">
    <source>
        <dbReference type="EMBL" id="SHE92305.1"/>
    </source>
</evidence>
<dbReference type="OrthoDB" id="88903at2"/>
<dbReference type="EMBL" id="FQVF01000004">
    <property type="protein sequence ID" value="SHE92305.1"/>
    <property type="molecule type" value="Genomic_DNA"/>
</dbReference>
<evidence type="ECO:0000313" key="3">
    <source>
        <dbReference type="Proteomes" id="UP000184517"/>
    </source>
</evidence>
<dbReference type="Proteomes" id="UP000184517">
    <property type="component" value="Unassembled WGS sequence"/>
</dbReference>
<sequence>MSDTDTEAFTKCATGNKRKELAERFTQYLKSRDTNDNAYVVNLNGAWGTGKTFFVTEWKKLVEDKGHIAIKIDAWESDYLNDPLAIIIAELLEQIKFKIKNYDPKFRNAERNVASAIFNMGKSMLPIGSKIVGKHLLGEAATSEILDLIASATGSVTNHSAVKDDLNMGDLGLEVARQHKRHKQFTQDFKKQVRELVDFALEDNPNKQVFIFIDELDRCRPTYAIEMLETVKHLFDIPDFIFVLSTDTSQLQHSIKAVYGHDFDSHEYLSRFFEQRFTLPELDYFEFLTAEKIFETEDFKPLPTLPAINSAEELRAAVALICEQNRHHLSLRRVNQICVQLEIVLDSKELRENAYPILTLIGLIFGNALYGGLPKPETPLGRALLALKDSDHPVRILYTVKVLKPQQNGPYVSLETIINNCLTALNELVNQRVSEKVFGQTVIKYTPQIEPAVHLFQNFPVSFMVRRKELSELYQPNQFITDTEKLLQIIENLDIQVDINEK</sequence>
<dbReference type="InterPro" id="IPR011646">
    <property type="entry name" value="KAP_P-loop"/>
</dbReference>
<name>A0A1M4XFK6_9GAMM</name>
<proteinExistence type="predicted"/>
<dbReference type="RefSeq" id="WP_072838683.1">
    <property type="nucleotide sequence ID" value="NZ_FQVF01000004.1"/>
</dbReference>
<dbReference type="InterPro" id="IPR027417">
    <property type="entry name" value="P-loop_NTPase"/>
</dbReference>
<accession>A0A1M4XFK6</accession>
<dbReference type="SUPFAM" id="SSF52540">
    <property type="entry name" value="P-loop containing nucleoside triphosphate hydrolases"/>
    <property type="match status" value="1"/>
</dbReference>
<reference evidence="3" key="1">
    <citation type="submission" date="2016-11" db="EMBL/GenBank/DDBJ databases">
        <authorList>
            <person name="Varghese N."/>
            <person name="Submissions S."/>
        </authorList>
    </citation>
    <scope>NUCLEOTIDE SEQUENCE [LARGE SCALE GENOMIC DNA]</scope>
    <source>
        <strain evidence="3">DSM 16579</strain>
    </source>
</reference>
<dbReference type="Pfam" id="PF07693">
    <property type="entry name" value="KAP_NTPase"/>
    <property type="match status" value="1"/>
</dbReference>
<dbReference type="Gene3D" id="3.40.50.300">
    <property type="entry name" value="P-loop containing nucleotide triphosphate hydrolases"/>
    <property type="match status" value="1"/>
</dbReference>
<feature type="domain" description="KAP NTPase" evidence="1">
    <location>
        <begin position="19"/>
        <end position="286"/>
    </location>
</feature>